<evidence type="ECO:0000256" key="1">
    <source>
        <dbReference type="SAM" id="SignalP"/>
    </source>
</evidence>
<dbReference type="GO" id="GO:0004674">
    <property type="term" value="F:protein serine/threonine kinase activity"/>
    <property type="evidence" value="ECO:0007669"/>
    <property type="project" value="UniProtKB-KW"/>
</dbReference>
<feature type="chain" id="PRO_5002737538" evidence="1">
    <location>
        <begin position="26"/>
        <end position="417"/>
    </location>
</feature>
<dbReference type="InterPro" id="IPR002372">
    <property type="entry name" value="PQQ_rpt_dom"/>
</dbReference>
<dbReference type="SUPFAM" id="SSF50998">
    <property type="entry name" value="Quinoprotein alcohol dehydrogenase-like"/>
    <property type="match status" value="1"/>
</dbReference>
<protein>
    <submittedName>
        <fullName evidence="3">Secreted serine/threonine protein kinase</fullName>
    </submittedName>
</protein>
<feature type="domain" description="Pyrrolo-quinoline quinone repeat" evidence="2">
    <location>
        <begin position="313"/>
        <end position="413"/>
    </location>
</feature>
<proteinExistence type="predicted"/>
<feature type="domain" description="Pyrrolo-quinoline quinone repeat" evidence="2">
    <location>
        <begin position="54"/>
        <end position="205"/>
    </location>
</feature>
<keyword evidence="3" id="KW-0723">Serine/threonine-protein kinase</keyword>
<feature type="signal peptide" evidence="1">
    <location>
        <begin position="1"/>
        <end position="25"/>
    </location>
</feature>
<evidence type="ECO:0000313" key="3">
    <source>
        <dbReference type="EMBL" id="ABX10634.1"/>
    </source>
</evidence>
<dbReference type="PANTHER" id="PTHR34512:SF30">
    <property type="entry name" value="OUTER MEMBRANE PROTEIN ASSEMBLY FACTOR BAMB"/>
    <property type="match status" value="1"/>
</dbReference>
<dbReference type="SMART" id="SM00564">
    <property type="entry name" value="PQQ"/>
    <property type="match status" value="4"/>
</dbReference>
<reference evidence="3" key="1">
    <citation type="journal article" date="2007" name="ISME J.">
        <title>Fosmids of novel marine Planctomycetes from the Namibian and Oregon coast upwelling systems and their cross-comparison with planctomycete genomes.</title>
        <authorList>
            <person name="Woebken D."/>
            <person name="Teeling H."/>
            <person name="Wecker P."/>
            <person name="Dumitriu A."/>
            <person name="Kostadinov I."/>
            <person name="DeLong E.F."/>
            <person name="Amann R."/>
            <person name="Gloeckner F.O."/>
        </authorList>
    </citation>
    <scope>NUCLEOTIDE SEQUENCE</scope>
</reference>
<keyword evidence="1" id="KW-0732">Signal</keyword>
<dbReference type="AlphaFoldDB" id="A9LGW3"/>
<gene>
    <name evidence="3" type="ORF">3FN_9</name>
</gene>
<accession>A9LGW3</accession>
<keyword evidence="3" id="KW-0418">Kinase</keyword>
<dbReference type="Pfam" id="PF13360">
    <property type="entry name" value="PQQ_2"/>
    <property type="match status" value="2"/>
</dbReference>
<keyword evidence="3" id="KW-0808">Transferase</keyword>
<name>A9LGW3_9BACT</name>
<organism evidence="3">
    <name type="scientific">uncultured planctomycete 3FN</name>
    <dbReference type="NCBI Taxonomy" id="455066"/>
    <lineage>
        <taxon>Bacteria</taxon>
        <taxon>Pseudomonadati</taxon>
        <taxon>Planctomycetota</taxon>
        <taxon>Planctomycetia</taxon>
        <taxon>Planctomycetales</taxon>
        <taxon>environmental samples</taxon>
    </lineage>
</organism>
<dbReference type="Gene3D" id="2.130.10.10">
    <property type="entry name" value="YVTN repeat-like/Quinoprotein amine dehydrogenase"/>
    <property type="match status" value="2"/>
</dbReference>
<dbReference type="InterPro" id="IPR018391">
    <property type="entry name" value="PQQ_b-propeller_rpt"/>
</dbReference>
<evidence type="ECO:0000259" key="2">
    <source>
        <dbReference type="Pfam" id="PF13360"/>
    </source>
</evidence>
<dbReference type="InterPro" id="IPR015943">
    <property type="entry name" value="WD40/YVTN_repeat-like_dom_sf"/>
</dbReference>
<sequence length="417" mass="45857">MNRTRLLRACCVTWIVLATVSPTHADEWSRFRGPNGSGVSEATSVPVEWSAKQIRWKQTLPGVGHSSPVIWKDKLFVSSADPDAGKRFLFCFQARDGRELWRKEFPLPKKRRKHRNNSFASSSPAVDAERVYFLQQDKTGSPLTAFDHAGKQLWTYDLGPYSHGQGPATSPIVFEDSVIVSNDHKAGSFLLSVDRRTGKELWKIPRDGKRACFTTPCVYVVEGRPTELIFSHCYEGISGVNPQTGRQNWMLDPFGRSPQRAVVSPFVVGDLIVAGSGAVNGGKVVVAVRPSTSDEKVTAKEVYRLDRGTPHVPTAVAYGRHLYLWSDTGIVSCFEGTTGKKVWQNRVDGTFFSSPICVNGRLYNINLDGDVFVLATGNTFQLLAQNALGEGSRATMAVGDGTLFVHTYSQLIAIGGE</sequence>
<dbReference type="PANTHER" id="PTHR34512">
    <property type="entry name" value="CELL SURFACE PROTEIN"/>
    <property type="match status" value="1"/>
</dbReference>
<dbReference type="InterPro" id="IPR011047">
    <property type="entry name" value="Quinoprotein_ADH-like_sf"/>
</dbReference>
<dbReference type="EMBL" id="EF591886">
    <property type="protein sequence ID" value="ABX10634.1"/>
    <property type="molecule type" value="Genomic_DNA"/>
</dbReference>